<gene>
    <name evidence="1" type="ORF">P154DRAFT_424037</name>
</gene>
<proteinExistence type="predicted"/>
<keyword evidence="2" id="KW-1185">Reference proteome</keyword>
<dbReference type="AlphaFoldDB" id="A0A6A5WXR3"/>
<reference evidence="1" key="1">
    <citation type="journal article" date="2020" name="Stud. Mycol.">
        <title>101 Dothideomycetes genomes: a test case for predicting lifestyles and emergence of pathogens.</title>
        <authorList>
            <person name="Haridas S."/>
            <person name="Albert R."/>
            <person name="Binder M."/>
            <person name="Bloem J."/>
            <person name="Labutti K."/>
            <person name="Salamov A."/>
            <person name="Andreopoulos B."/>
            <person name="Baker S."/>
            <person name="Barry K."/>
            <person name="Bills G."/>
            <person name="Bluhm B."/>
            <person name="Cannon C."/>
            <person name="Castanera R."/>
            <person name="Culley D."/>
            <person name="Daum C."/>
            <person name="Ezra D."/>
            <person name="Gonzalez J."/>
            <person name="Henrissat B."/>
            <person name="Kuo A."/>
            <person name="Liang C."/>
            <person name="Lipzen A."/>
            <person name="Lutzoni F."/>
            <person name="Magnuson J."/>
            <person name="Mondo S."/>
            <person name="Nolan M."/>
            <person name="Ohm R."/>
            <person name="Pangilinan J."/>
            <person name="Park H.-J."/>
            <person name="Ramirez L."/>
            <person name="Alfaro M."/>
            <person name="Sun H."/>
            <person name="Tritt A."/>
            <person name="Yoshinaga Y."/>
            <person name="Zwiers L.-H."/>
            <person name="Turgeon B."/>
            <person name="Goodwin S."/>
            <person name="Spatafora J."/>
            <person name="Crous P."/>
            <person name="Grigoriev I."/>
        </authorList>
    </citation>
    <scope>NUCLEOTIDE SEQUENCE</scope>
    <source>
        <strain evidence="1">CBS 123094</strain>
    </source>
</reference>
<dbReference type="Proteomes" id="UP000799779">
    <property type="component" value="Unassembled WGS sequence"/>
</dbReference>
<dbReference type="EMBL" id="ML977562">
    <property type="protein sequence ID" value="KAF2005764.1"/>
    <property type="molecule type" value="Genomic_DNA"/>
</dbReference>
<evidence type="ECO:0000313" key="1">
    <source>
        <dbReference type="EMBL" id="KAF2005764.1"/>
    </source>
</evidence>
<protein>
    <submittedName>
        <fullName evidence="1">Uncharacterized protein</fullName>
    </submittedName>
</protein>
<organism evidence="1 2">
    <name type="scientific">Amniculicola lignicola CBS 123094</name>
    <dbReference type="NCBI Taxonomy" id="1392246"/>
    <lineage>
        <taxon>Eukaryota</taxon>
        <taxon>Fungi</taxon>
        <taxon>Dikarya</taxon>
        <taxon>Ascomycota</taxon>
        <taxon>Pezizomycotina</taxon>
        <taxon>Dothideomycetes</taxon>
        <taxon>Pleosporomycetidae</taxon>
        <taxon>Pleosporales</taxon>
        <taxon>Amniculicolaceae</taxon>
        <taxon>Amniculicola</taxon>
    </lineage>
</organism>
<feature type="non-terminal residue" evidence="1">
    <location>
        <position position="1"/>
    </location>
</feature>
<evidence type="ECO:0000313" key="2">
    <source>
        <dbReference type="Proteomes" id="UP000799779"/>
    </source>
</evidence>
<dbReference type="OrthoDB" id="5426797at2759"/>
<sequence>TPLYAKYEEANHKINSVSKKLRQVQLIEVICTFYNSINTIEIVKQLSRKAATKVLILLTIKFELQEHAIAANILFKPFKSN</sequence>
<name>A0A6A5WXR3_9PLEO</name>
<accession>A0A6A5WXR3</accession>